<keyword evidence="3" id="KW-1185">Reference proteome</keyword>
<evidence type="ECO:0000313" key="3">
    <source>
        <dbReference type="Proteomes" id="UP001497457"/>
    </source>
</evidence>
<feature type="domain" description="F-box" evidence="1">
    <location>
        <begin position="9"/>
        <end position="49"/>
    </location>
</feature>
<reference evidence="2 3" key="2">
    <citation type="submission" date="2024-10" db="EMBL/GenBank/DDBJ databases">
        <authorList>
            <person name="Ryan C."/>
        </authorList>
    </citation>
    <scope>NUCLEOTIDE SEQUENCE [LARGE SCALE GENOMIC DNA]</scope>
</reference>
<evidence type="ECO:0000313" key="2">
    <source>
        <dbReference type="EMBL" id="CAL5049084.1"/>
    </source>
</evidence>
<dbReference type="Pfam" id="PF08268">
    <property type="entry name" value="FBA_3"/>
    <property type="match status" value="1"/>
</dbReference>
<sequence>MEVSGGVSLPEDVIFAVLSWLPVKPLCRFRCVSKGWRTLISSPAFITAQRSHAAPLLVGVFVAPASSDKLDLQVMDTDGNVLRVLSGVLRSYDYGRLLPTRLDVICVDNLGNGASVIDPATRAAIAVGRQCRRHDDVRRARQTNVFGRAAASGAYKVLRLYERLLGVWPERVVLGPLCDVATLGGDTEPAWRQRPAPPFYTCWCATCTATVNGVIYFLPSGACCKYLARPDVASFDLEREEWKETIHGPELRWPKPWERWSVALGELKGTVCFVQTVRSGLHGPYTDVNIWLLADPERSLWIKEYKVYSTSSLFSVKPLEVLFDGRLLLLKTIDEVYGASYSYTHILQLYDPSGTYGGFHGRKADV</sequence>
<dbReference type="Pfam" id="PF00646">
    <property type="entry name" value="F-box"/>
    <property type="match status" value="1"/>
</dbReference>
<dbReference type="InterPro" id="IPR013187">
    <property type="entry name" value="F-box-assoc_dom_typ3"/>
</dbReference>
<dbReference type="PANTHER" id="PTHR31111">
    <property type="entry name" value="BNAA05G37150D PROTEIN-RELATED"/>
    <property type="match status" value="1"/>
</dbReference>
<organism evidence="2 3">
    <name type="scientific">Urochloa decumbens</name>
    <dbReference type="NCBI Taxonomy" id="240449"/>
    <lineage>
        <taxon>Eukaryota</taxon>
        <taxon>Viridiplantae</taxon>
        <taxon>Streptophyta</taxon>
        <taxon>Embryophyta</taxon>
        <taxon>Tracheophyta</taxon>
        <taxon>Spermatophyta</taxon>
        <taxon>Magnoliopsida</taxon>
        <taxon>Liliopsida</taxon>
        <taxon>Poales</taxon>
        <taxon>Poaceae</taxon>
        <taxon>PACMAD clade</taxon>
        <taxon>Panicoideae</taxon>
        <taxon>Panicodae</taxon>
        <taxon>Paniceae</taxon>
        <taxon>Melinidinae</taxon>
        <taxon>Urochloa</taxon>
    </lineage>
</organism>
<protein>
    <recommendedName>
        <fullName evidence="1">F-box domain-containing protein</fullName>
    </recommendedName>
</protein>
<dbReference type="Gene3D" id="1.20.1280.50">
    <property type="match status" value="1"/>
</dbReference>
<dbReference type="InterPro" id="IPR036047">
    <property type="entry name" value="F-box-like_dom_sf"/>
</dbReference>
<dbReference type="PANTHER" id="PTHR31111:SF136">
    <property type="entry name" value="F-BOX ASSOCIATED DOMAIN-CONTAINING PROTEIN"/>
    <property type="match status" value="1"/>
</dbReference>
<dbReference type="AlphaFoldDB" id="A0ABC9E1R9"/>
<accession>A0ABC9E1R9</accession>
<dbReference type="InterPro" id="IPR001810">
    <property type="entry name" value="F-box_dom"/>
</dbReference>
<proteinExistence type="predicted"/>
<evidence type="ECO:0000259" key="1">
    <source>
        <dbReference type="SMART" id="SM00256"/>
    </source>
</evidence>
<reference evidence="3" key="1">
    <citation type="submission" date="2024-06" db="EMBL/GenBank/DDBJ databases">
        <authorList>
            <person name="Ryan C."/>
        </authorList>
    </citation>
    <scope>NUCLEOTIDE SEQUENCE [LARGE SCALE GENOMIC DNA]</scope>
</reference>
<dbReference type="CDD" id="cd22157">
    <property type="entry name" value="F-box_AtFBW1-like"/>
    <property type="match status" value="1"/>
</dbReference>
<dbReference type="SUPFAM" id="SSF81383">
    <property type="entry name" value="F-box domain"/>
    <property type="match status" value="1"/>
</dbReference>
<name>A0ABC9E1R9_9POAL</name>
<dbReference type="SMART" id="SM00256">
    <property type="entry name" value="FBOX"/>
    <property type="match status" value="1"/>
</dbReference>
<gene>
    <name evidence="2" type="ORF">URODEC1_LOCUS90812</name>
</gene>
<dbReference type="EMBL" id="OZ075145">
    <property type="protein sequence ID" value="CAL5049084.1"/>
    <property type="molecule type" value="Genomic_DNA"/>
</dbReference>
<dbReference type="Proteomes" id="UP001497457">
    <property type="component" value="Chromosome 35b"/>
</dbReference>